<dbReference type="AlphaFoldDB" id="A0A5R9IM70"/>
<protein>
    <submittedName>
        <fullName evidence="1">Uncharacterized protein</fullName>
    </submittedName>
</protein>
<dbReference type="EMBL" id="VCBC01000004">
    <property type="protein sequence ID" value="TLU66640.1"/>
    <property type="molecule type" value="Genomic_DNA"/>
</dbReference>
<sequence>MDFDKIRIGMICGSRKGSGTVTWVDGATQMVYLTDLQDNRSFEVGLEELLDDPQIHNHDDYYY</sequence>
<gene>
    <name evidence="1" type="ORF">FE810_03760</name>
</gene>
<name>A0A5R9IM70_9GAMM</name>
<proteinExistence type="predicted"/>
<dbReference type="Proteomes" id="UP000307790">
    <property type="component" value="Unassembled WGS sequence"/>
</dbReference>
<organism evidence="1 2">
    <name type="scientific">Thalassotalea litorea</name>
    <dbReference type="NCBI Taxonomy" id="2020715"/>
    <lineage>
        <taxon>Bacteria</taxon>
        <taxon>Pseudomonadati</taxon>
        <taxon>Pseudomonadota</taxon>
        <taxon>Gammaproteobacteria</taxon>
        <taxon>Alteromonadales</taxon>
        <taxon>Colwelliaceae</taxon>
        <taxon>Thalassotalea</taxon>
    </lineage>
</organism>
<accession>A0A5R9IM70</accession>
<dbReference type="OrthoDB" id="5817318at2"/>
<reference evidence="1 2" key="1">
    <citation type="submission" date="2019-05" db="EMBL/GenBank/DDBJ databases">
        <title>Genome sequences of Thalassotalea litorea 1K03283.</title>
        <authorList>
            <person name="Zhang D."/>
        </authorList>
    </citation>
    <scope>NUCLEOTIDE SEQUENCE [LARGE SCALE GENOMIC DNA]</scope>
    <source>
        <strain evidence="1 2">MCCC 1K03283</strain>
    </source>
</reference>
<evidence type="ECO:0000313" key="1">
    <source>
        <dbReference type="EMBL" id="TLU66640.1"/>
    </source>
</evidence>
<dbReference type="RefSeq" id="WP_138318707.1">
    <property type="nucleotide sequence ID" value="NZ_VCBC01000004.1"/>
</dbReference>
<comment type="caution">
    <text evidence="1">The sequence shown here is derived from an EMBL/GenBank/DDBJ whole genome shotgun (WGS) entry which is preliminary data.</text>
</comment>
<evidence type="ECO:0000313" key="2">
    <source>
        <dbReference type="Proteomes" id="UP000307790"/>
    </source>
</evidence>
<keyword evidence="2" id="KW-1185">Reference proteome</keyword>